<comment type="similarity">
    <text evidence="1 8">Belongs to the SOS response-associated peptidase family.</text>
</comment>
<keyword evidence="6" id="KW-0238">DNA-binding</keyword>
<dbReference type="InterPro" id="IPR036590">
    <property type="entry name" value="SRAP-like"/>
</dbReference>
<evidence type="ECO:0000256" key="2">
    <source>
        <dbReference type="ARBA" id="ARBA00022670"/>
    </source>
</evidence>
<reference evidence="10" key="1">
    <citation type="submission" date="2023-07" db="EMBL/GenBank/DDBJ databases">
        <title>30 novel species of actinomycetes from the DSMZ collection.</title>
        <authorList>
            <person name="Nouioui I."/>
        </authorList>
    </citation>
    <scope>NUCLEOTIDE SEQUENCE [LARGE SCALE GENOMIC DNA]</scope>
    <source>
        <strain evidence="10">DSM 44399</strain>
    </source>
</reference>
<comment type="caution">
    <text evidence="9">The sequence shown here is derived from an EMBL/GenBank/DDBJ whole genome shotgun (WGS) entry which is preliminary data.</text>
</comment>
<dbReference type="PANTHER" id="PTHR13604:SF0">
    <property type="entry name" value="ABASIC SITE PROCESSING PROTEIN HMCES"/>
    <property type="match status" value="1"/>
</dbReference>
<dbReference type="InterPro" id="IPR003738">
    <property type="entry name" value="SRAP"/>
</dbReference>
<keyword evidence="4 8" id="KW-0378">Hydrolase</keyword>
<evidence type="ECO:0000256" key="1">
    <source>
        <dbReference type="ARBA" id="ARBA00008136"/>
    </source>
</evidence>
<evidence type="ECO:0000256" key="8">
    <source>
        <dbReference type="RuleBase" id="RU364100"/>
    </source>
</evidence>
<keyword evidence="3" id="KW-0227">DNA damage</keyword>
<dbReference type="EC" id="3.4.-.-" evidence="8"/>
<evidence type="ECO:0000256" key="3">
    <source>
        <dbReference type="ARBA" id="ARBA00022763"/>
    </source>
</evidence>
<dbReference type="SUPFAM" id="SSF143081">
    <property type="entry name" value="BB1717-like"/>
    <property type="match status" value="1"/>
</dbReference>
<keyword evidence="7" id="KW-0456">Lyase</keyword>
<evidence type="ECO:0000256" key="4">
    <source>
        <dbReference type="ARBA" id="ARBA00022801"/>
    </source>
</evidence>
<evidence type="ECO:0000256" key="7">
    <source>
        <dbReference type="ARBA" id="ARBA00023239"/>
    </source>
</evidence>
<evidence type="ECO:0000313" key="9">
    <source>
        <dbReference type="EMBL" id="MDT0262395.1"/>
    </source>
</evidence>
<keyword evidence="5" id="KW-0190">Covalent protein-DNA linkage</keyword>
<evidence type="ECO:0000313" key="10">
    <source>
        <dbReference type="Proteomes" id="UP001183176"/>
    </source>
</evidence>
<gene>
    <name evidence="9" type="ORF">RM423_13440</name>
</gene>
<proteinExistence type="inferred from homology"/>
<dbReference type="PANTHER" id="PTHR13604">
    <property type="entry name" value="DC12-RELATED"/>
    <property type="match status" value="1"/>
</dbReference>
<accession>A0ABU2JBM7</accession>
<dbReference type="Pfam" id="PF02586">
    <property type="entry name" value="SRAP"/>
    <property type="match status" value="1"/>
</dbReference>
<keyword evidence="2 8" id="KW-0645">Protease</keyword>
<evidence type="ECO:0000256" key="6">
    <source>
        <dbReference type="ARBA" id="ARBA00023125"/>
    </source>
</evidence>
<organism evidence="9 10">
    <name type="scientific">Jatrophihabitans lederbergiae</name>
    <dbReference type="NCBI Taxonomy" id="3075547"/>
    <lineage>
        <taxon>Bacteria</taxon>
        <taxon>Bacillati</taxon>
        <taxon>Actinomycetota</taxon>
        <taxon>Actinomycetes</taxon>
        <taxon>Jatrophihabitantales</taxon>
        <taxon>Jatrophihabitantaceae</taxon>
        <taxon>Jatrophihabitans</taxon>
    </lineage>
</organism>
<protein>
    <recommendedName>
        <fullName evidence="8">Abasic site processing protein</fullName>
        <ecNumber evidence="8">3.4.-.-</ecNumber>
    </recommendedName>
</protein>
<dbReference type="Gene3D" id="3.90.1680.10">
    <property type="entry name" value="SOS response associated peptidase-like"/>
    <property type="match status" value="1"/>
</dbReference>
<dbReference type="EMBL" id="JAVREH010000017">
    <property type="protein sequence ID" value="MDT0262395.1"/>
    <property type="molecule type" value="Genomic_DNA"/>
</dbReference>
<evidence type="ECO:0000256" key="5">
    <source>
        <dbReference type="ARBA" id="ARBA00023124"/>
    </source>
</evidence>
<dbReference type="RefSeq" id="WP_311423546.1">
    <property type="nucleotide sequence ID" value="NZ_JAVREH010000017.1"/>
</dbReference>
<sequence>MCGRYVNVASTDDLVDEFDVEETPDEELPVSWNVAPTDPVPVVMRRHPTGDRDARPVRQLRTVQWGLVPSWSKSRTGGARMINARSETVASKPAFRTAAARRRCLAPSLGYYEWKHDGGRKIPYFLHDPNDRTLAMAGLYEIWRDDTLPDDDPNRWLWTCTIITRPATDLLGAIHDRCPVLVPPELREQWLDCEVADPLVAQRLLDTMPEPHLEPRPVSKAVGNVKNNGPELIEAVDDDHDDVLPLALEDMTARETRP</sequence>
<dbReference type="Proteomes" id="UP001183176">
    <property type="component" value="Unassembled WGS sequence"/>
</dbReference>
<keyword evidence="10" id="KW-1185">Reference proteome</keyword>
<name>A0ABU2JBM7_9ACTN</name>